<dbReference type="EMBL" id="CP032229">
    <property type="protein sequence ID" value="QBJ91773.1"/>
    <property type="molecule type" value="Genomic_DNA"/>
</dbReference>
<proteinExistence type="predicted"/>
<dbReference type="InterPro" id="IPR016181">
    <property type="entry name" value="Acyl_CoA_acyltransferase"/>
</dbReference>
<dbReference type="PANTHER" id="PTHR43792">
    <property type="entry name" value="GNAT FAMILY, PUTATIVE (AFU_ORTHOLOGUE AFUA_3G00765)-RELATED-RELATED"/>
    <property type="match status" value="1"/>
</dbReference>
<dbReference type="AlphaFoldDB" id="A0A4P6TY49"/>
<sequence length="177" mass="19933">MINRLKGCPVNRTHPVVRLRVPTDEDAFAWHRAFADPEVMRFHGGRPAELSVYEELTARQRRHDAELGFCLWSVLDSSGDVVGFTGAQPWPHAWGPAGEIEIGWRLGRAHWGLGYASVAAEDCLERVRSAGVRRVVAMVDAENERSIAVTRRLGMRLSERFVTPLSERQGHCYSLEL</sequence>
<dbReference type="SUPFAM" id="SSF55729">
    <property type="entry name" value="Acyl-CoA N-acyltransferases (Nat)"/>
    <property type="match status" value="1"/>
</dbReference>
<keyword evidence="2" id="KW-0808">Transferase</keyword>
<dbReference type="Gene3D" id="3.40.630.30">
    <property type="match status" value="1"/>
</dbReference>
<organism evidence="2 3">
    <name type="scientific">Streptomyces seoulensis</name>
    <dbReference type="NCBI Taxonomy" id="73044"/>
    <lineage>
        <taxon>Bacteria</taxon>
        <taxon>Bacillati</taxon>
        <taxon>Actinomycetota</taxon>
        <taxon>Actinomycetes</taxon>
        <taxon>Kitasatosporales</taxon>
        <taxon>Streptomycetaceae</taxon>
        <taxon>Streptomyces</taxon>
    </lineage>
</organism>
<protein>
    <submittedName>
        <fullName evidence="2">N-acetyltransferase</fullName>
    </submittedName>
</protein>
<dbReference type="GO" id="GO:0016747">
    <property type="term" value="F:acyltransferase activity, transferring groups other than amino-acyl groups"/>
    <property type="evidence" value="ECO:0007669"/>
    <property type="project" value="InterPro"/>
</dbReference>
<name>A0A4P6TY49_STRSO</name>
<reference evidence="2 3" key="1">
    <citation type="submission" date="2018-08" db="EMBL/GenBank/DDBJ databases">
        <title>The complete genome sequence of Streptomyces seoulensis, a pioneer strain for nickel superoxide dismutase discovery.</title>
        <authorList>
            <person name="Shin J."/>
            <person name="Lee J.-S."/>
            <person name="Lee E.-J."/>
            <person name="Youn H.-D."/>
        </authorList>
    </citation>
    <scope>NUCLEOTIDE SEQUENCE [LARGE SCALE GENOMIC DNA]</scope>
    <source>
        <strain evidence="2 3">KCTC 9819</strain>
    </source>
</reference>
<evidence type="ECO:0000259" key="1">
    <source>
        <dbReference type="PROSITE" id="PS51186"/>
    </source>
</evidence>
<dbReference type="InterPro" id="IPR051531">
    <property type="entry name" value="N-acetyltransferase"/>
</dbReference>
<evidence type="ECO:0000313" key="2">
    <source>
        <dbReference type="EMBL" id="QBJ91773.1"/>
    </source>
</evidence>
<dbReference type="Proteomes" id="UP000292547">
    <property type="component" value="Chromosome"/>
</dbReference>
<dbReference type="InterPro" id="IPR000182">
    <property type="entry name" value="GNAT_dom"/>
</dbReference>
<keyword evidence="3" id="KW-1185">Reference proteome</keyword>
<dbReference type="STRING" id="73044.GCA_000725795_05044"/>
<dbReference type="Pfam" id="PF13302">
    <property type="entry name" value="Acetyltransf_3"/>
    <property type="match status" value="1"/>
</dbReference>
<accession>A0A4P6TY49</accession>
<dbReference type="KEGG" id="sseo:D0Z67_16775"/>
<evidence type="ECO:0000313" key="3">
    <source>
        <dbReference type="Proteomes" id="UP000292547"/>
    </source>
</evidence>
<dbReference type="OrthoDB" id="3533156at2"/>
<gene>
    <name evidence="2" type="ORF">D0Z67_16775</name>
</gene>
<dbReference type="PANTHER" id="PTHR43792:SF1">
    <property type="entry name" value="N-ACETYLTRANSFERASE DOMAIN-CONTAINING PROTEIN"/>
    <property type="match status" value="1"/>
</dbReference>
<dbReference type="PROSITE" id="PS51186">
    <property type="entry name" value="GNAT"/>
    <property type="match status" value="1"/>
</dbReference>
<feature type="domain" description="N-acetyltransferase" evidence="1">
    <location>
        <begin position="17"/>
        <end position="177"/>
    </location>
</feature>